<evidence type="ECO:0000313" key="2">
    <source>
        <dbReference type="Proteomes" id="UP000297452"/>
    </source>
</evidence>
<keyword evidence="2" id="KW-1185">Reference proteome</keyword>
<proteinExistence type="predicted"/>
<dbReference type="Proteomes" id="UP000297452">
    <property type="component" value="Unassembled WGS sequence"/>
</dbReference>
<dbReference type="EMBL" id="PQXJ01000130">
    <property type="protein sequence ID" value="TGO61357.1"/>
    <property type="molecule type" value="Genomic_DNA"/>
</dbReference>
<organism evidence="1 2">
    <name type="scientific">Botryotinia narcissicola</name>
    <dbReference type="NCBI Taxonomy" id="278944"/>
    <lineage>
        <taxon>Eukaryota</taxon>
        <taxon>Fungi</taxon>
        <taxon>Dikarya</taxon>
        <taxon>Ascomycota</taxon>
        <taxon>Pezizomycotina</taxon>
        <taxon>Leotiomycetes</taxon>
        <taxon>Helotiales</taxon>
        <taxon>Sclerotiniaceae</taxon>
        <taxon>Botryotinia</taxon>
    </lineage>
</organism>
<comment type="caution">
    <text evidence="1">The sequence shown here is derived from an EMBL/GenBank/DDBJ whole genome shotgun (WGS) entry which is preliminary data.</text>
</comment>
<protein>
    <submittedName>
        <fullName evidence="1">Uncharacterized protein</fullName>
    </submittedName>
</protein>
<reference evidence="1 2" key="1">
    <citation type="submission" date="2017-12" db="EMBL/GenBank/DDBJ databases">
        <title>Comparative genomics of Botrytis spp.</title>
        <authorList>
            <person name="Valero-Jimenez C.A."/>
            <person name="Tapia P."/>
            <person name="Veloso J."/>
            <person name="Silva-Moreno E."/>
            <person name="Staats M."/>
            <person name="Valdes J.H."/>
            <person name="Van Kan J.A.L."/>
        </authorList>
    </citation>
    <scope>NUCLEOTIDE SEQUENCE [LARGE SCALE GENOMIC DNA]</scope>
    <source>
        <strain evidence="1 2">MUCL2120</strain>
    </source>
</reference>
<dbReference type="AlphaFoldDB" id="A0A4Z1IXR7"/>
<gene>
    <name evidence="1" type="ORF">BOTNAR_0130g00100</name>
</gene>
<accession>A0A4Z1IXR7</accession>
<name>A0A4Z1IXR7_9HELO</name>
<sequence length="70" mass="7787">MLIFWETYDSSATIGLICPDGYLVHPTSDRYEGFKRSVQVLKTAKAEGSLIVTNIRESSLRYGCLSEIVG</sequence>
<evidence type="ECO:0000313" key="1">
    <source>
        <dbReference type="EMBL" id="TGO61357.1"/>
    </source>
</evidence>